<feature type="domain" description="HAT C-terminal dimerisation" evidence="1">
    <location>
        <begin position="93"/>
        <end position="173"/>
    </location>
</feature>
<reference evidence="2 3" key="1">
    <citation type="submission" date="2022-01" db="EMBL/GenBank/DDBJ databases">
        <authorList>
            <person name="Xiong W."/>
            <person name="Schranz E."/>
        </authorList>
    </citation>
    <scope>NUCLEOTIDE SEQUENCE [LARGE SCALE GENOMIC DNA]</scope>
</reference>
<accession>A0AAU9P612</accession>
<dbReference type="Pfam" id="PF05699">
    <property type="entry name" value="Dimer_Tnp_hAT"/>
    <property type="match status" value="1"/>
</dbReference>
<evidence type="ECO:0000313" key="3">
    <source>
        <dbReference type="Proteomes" id="UP001157418"/>
    </source>
</evidence>
<keyword evidence="3" id="KW-1185">Reference proteome</keyword>
<dbReference type="InterPro" id="IPR012337">
    <property type="entry name" value="RNaseH-like_sf"/>
</dbReference>
<dbReference type="SUPFAM" id="SSF53098">
    <property type="entry name" value="Ribonuclease H-like"/>
    <property type="match status" value="1"/>
</dbReference>
<gene>
    <name evidence="2" type="ORF">LVIROSA_LOCUS31298</name>
</gene>
<dbReference type="EMBL" id="CAKMRJ010005523">
    <property type="protein sequence ID" value="CAH1445542.1"/>
    <property type="molecule type" value="Genomic_DNA"/>
</dbReference>
<comment type="caution">
    <text evidence="2">The sequence shown here is derived from an EMBL/GenBank/DDBJ whole genome shotgun (WGS) entry which is preliminary data.</text>
</comment>
<dbReference type="Proteomes" id="UP001157418">
    <property type="component" value="Unassembled WGS sequence"/>
</dbReference>
<dbReference type="GO" id="GO:0046983">
    <property type="term" value="F:protein dimerization activity"/>
    <property type="evidence" value="ECO:0007669"/>
    <property type="project" value="InterPro"/>
</dbReference>
<name>A0AAU9P612_9ASTR</name>
<evidence type="ECO:0000259" key="1">
    <source>
        <dbReference type="Pfam" id="PF05699"/>
    </source>
</evidence>
<dbReference type="AlphaFoldDB" id="A0AAU9P612"/>
<sequence>MANPMKIKLKNIRMSVASKIHGSLSVSYVENVRSALIELFNEYDECLFHSKAESIPCFCGSSSEVHFPDDELCGFDSWYETKKSNVVATSKTELELYLIEPLFQRSDSFNILDRWKANSAKHPTLAKIARDILVVPATSVAYEASFNNGGRIINECGSFLTLKTVEALVTTQD</sequence>
<organism evidence="2 3">
    <name type="scientific">Lactuca virosa</name>
    <dbReference type="NCBI Taxonomy" id="75947"/>
    <lineage>
        <taxon>Eukaryota</taxon>
        <taxon>Viridiplantae</taxon>
        <taxon>Streptophyta</taxon>
        <taxon>Embryophyta</taxon>
        <taxon>Tracheophyta</taxon>
        <taxon>Spermatophyta</taxon>
        <taxon>Magnoliopsida</taxon>
        <taxon>eudicotyledons</taxon>
        <taxon>Gunneridae</taxon>
        <taxon>Pentapetalae</taxon>
        <taxon>asterids</taxon>
        <taxon>campanulids</taxon>
        <taxon>Asterales</taxon>
        <taxon>Asteraceae</taxon>
        <taxon>Cichorioideae</taxon>
        <taxon>Cichorieae</taxon>
        <taxon>Lactucinae</taxon>
        <taxon>Lactuca</taxon>
    </lineage>
</organism>
<protein>
    <recommendedName>
        <fullName evidence="1">HAT C-terminal dimerisation domain-containing protein</fullName>
    </recommendedName>
</protein>
<evidence type="ECO:0000313" key="2">
    <source>
        <dbReference type="EMBL" id="CAH1445542.1"/>
    </source>
</evidence>
<proteinExistence type="predicted"/>
<dbReference type="InterPro" id="IPR008906">
    <property type="entry name" value="HATC_C_dom"/>
</dbReference>
<dbReference type="PANTHER" id="PTHR23272:SF184">
    <property type="entry name" value="OS03G0311250 PROTEIN"/>
    <property type="match status" value="1"/>
</dbReference>
<dbReference type="PANTHER" id="PTHR23272">
    <property type="entry name" value="BED FINGER-RELATED"/>
    <property type="match status" value="1"/>
</dbReference>